<name>A0A067Q3S7_9AGAM</name>
<dbReference type="PANTHER" id="PTHR48007:SF4">
    <property type="entry name" value="LEUCINE-RICH REPEAT RECEPTOR-LIKE PROTEIN KINASE PXC1"/>
    <property type="match status" value="1"/>
</dbReference>
<dbReference type="OrthoDB" id="1668230at2759"/>
<dbReference type="HOGENOM" id="CLU_084526_0_0_1"/>
<keyword evidence="3" id="KW-1185">Reference proteome</keyword>
<gene>
    <name evidence="2" type="ORF">JAAARDRAFT_193591</name>
</gene>
<dbReference type="EMBL" id="KL197718">
    <property type="protein sequence ID" value="KDQ58142.1"/>
    <property type="molecule type" value="Genomic_DNA"/>
</dbReference>
<protein>
    <recommendedName>
        <fullName evidence="1">Protein kinase domain-containing protein</fullName>
    </recommendedName>
</protein>
<accession>A0A067Q3S7</accession>
<feature type="domain" description="Protein kinase" evidence="1">
    <location>
        <begin position="1"/>
        <end position="241"/>
    </location>
</feature>
<dbReference type="PANTHER" id="PTHR48007">
    <property type="entry name" value="LEUCINE-RICH REPEAT RECEPTOR-LIKE PROTEIN KINASE PXC1"/>
    <property type="match status" value="1"/>
</dbReference>
<reference evidence="3" key="1">
    <citation type="journal article" date="2014" name="Proc. Natl. Acad. Sci. U.S.A.">
        <title>Extensive sampling of basidiomycete genomes demonstrates inadequacy of the white-rot/brown-rot paradigm for wood decay fungi.</title>
        <authorList>
            <person name="Riley R."/>
            <person name="Salamov A.A."/>
            <person name="Brown D.W."/>
            <person name="Nagy L.G."/>
            <person name="Floudas D."/>
            <person name="Held B.W."/>
            <person name="Levasseur A."/>
            <person name="Lombard V."/>
            <person name="Morin E."/>
            <person name="Otillar R."/>
            <person name="Lindquist E.A."/>
            <person name="Sun H."/>
            <person name="LaButti K.M."/>
            <person name="Schmutz J."/>
            <person name="Jabbour D."/>
            <person name="Luo H."/>
            <person name="Baker S.E."/>
            <person name="Pisabarro A.G."/>
            <person name="Walton J.D."/>
            <person name="Blanchette R.A."/>
            <person name="Henrissat B."/>
            <person name="Martin F."/>
            <person name="Cullen D."/>
            <person name="Hibbett D.S."/>
            <person name="Grigoriev I.V."/>
        </authorList>
    </citation>
    <scope>NUCLEOTIDE SEQUENCE [LARGE SCALE GENOMIC DNA]</scope>
    <source>
        <strain evidence="3">MUCL 33604</strain>
    </source>
</reference>
<dbReference type="InParanoid" id="A0A067Q3S7"/>
<evidence type="ECO:0000313" key="3">
    <source>
        <dbReference type="Proteomes" id="UP000027265"/>
    </source>
</evidence>
<evidence type="ECO:0000313" key="2">
    <source>
        <dbReference type="EMBL" id="KDQ58142.1"/>
    </source>
</evidence>
<dbReference type="Gene3D" id="1.10.510.10">
    <property type="entry name" value="Transferase(Phosphotransferase) domain 1"/>
    <property type="match status" value="1"/>
</dbReference>
<dbReference type="Proteomes" id="UP000027265">
    <property type="component" value="Unassembled WGS sequence"/>
</dbReference>
<dbReference type="Pfam" id="PF00069">
    <property type="entry name" value="Pkinase"/>
    <property type="match status" value="1"/>
</dbReference>
<dbReference type="GO" id="GO:0004672">
    <property type="term" value="F:protein kinase activity"/>
    <property type="evidence" value="ECO:0007669"/>
    <property type="project" value="InterPro"/>
</dbReference>
<dbReference type="InterPro" id="IPR011009">
    <property type="entry name" value="Kinase-like_dom_sf"/>
</dbReference>
<dbReference type="SUPFAM" id="SSF56112">
    <property type="entry name" value="Protein kinase-like (PK-like)"/>
    <property type="match status" value="1"/>
</dbReference>
<dbReference type="InterPro" id="IPR000719">
    <property type="entry name" value="Prot_kinase_dom"/>
</dbReference>
<organism evidence="2 3">
    <name type="scientific">Jaapia argillacea MUCL 33604</name>
    <dbReference type="NCBI Taxonomy" id="933084"/>
    <lineage>
        <taxon>Eukaryota</taxon>
        <taxon>Fungi</taxon>
        <taxon>Dikarya</taxon>
        <taxon>Basidiomycota</taxon>
        <taxon>Agaricomycotina</taxon>
        <taxon>Agaricomycetes</taxon>
        <taxon>Agaricomycetidae</taxon>
        <taxon>Jaapiales</taxon>
        <taxon>Jaapiaceae</taxon>
        <taxon>Jaapia</taxon>
    </lineage>
</organism>
<dbReference type="InterPro" id="IPR046959">
    <property type="entry name" value="PRK1-6/SRF4-like"/>
</dbReference>
<dbReference type="GO" id="GO:0005524">
    <property type="term" value="F:ATP binding"/>
    <property type="evidence" value="ECO:0007669"/>
    <property type="project" value="InterPro"/>
</dbReference>
<dbReference type="STRING" id="933084.A0A067Q3S7"/>
<evidence type="ECO:0000259" key="1">
    <source>
        <dbReference type="PROSITE" id="PS50011"/>
    </source>
</evidence>
<dbReference type="AlphaFoldDB" id="A0A067Q3S7"/>
<proteinExistence type="predicted"/>
<dbReference type="PROSITE" id="PS50011">
    <property type="entry name" value="PROTEIN_KINASE_DOM"/>
    <property type="match status" value="1"/>
</dbReference>
<sequence>MVTKEIRPIQGVLFDTTHRDAIAELLRGPAGHTLPVWKVERVELAERGLITITGLYYANGDIFQYSGSSTRADKLAMALKCALALQEFHVLGAIHGNVKPENFLVTDNGEVHISDVQLNLFLRQLERDLIDNTAIPGSSVYKPHEEVILQTATGPIPSSTAGDVAAFAGVVYKLMIGRAPMPSGPCGLARRCFELRQNGNDLGLIHQHSSLDGDLWQLLMDCWSDPVTRPSMQQVVARLRVIAESGSTA</sequence>